<dbReference type="STRING" id="55209.HA50_25225"/>
<feature type="transmembrane region" description="Helical" evidence="1">
    <location>
        <begin position="37"/>
        <end position="53"/>
    </location>
</feature>
<keyword evidence="1" id="KW-0812">Transmembrane</keyword>
<reference evidence="2 3" key="1">
    <citation type="journal article" date="2017" name="Antonie Van Leeuwenhoek">
        <title>Phylogenomic resolution of the bacterial genus Pantoea and its relationship with Erwinia and Tatumella.</title>
        <authorList>
            <person name="Palmer M."/>
            <person name="Steenkamp E.T."/>
            <person name="Coetzee M.P."/>
            <person name="Chan W.Y."/>
            <person name="van Zyl E."/>
            <person name="De Maayer P."/>
            <person name="Coutinho T.A."/>
            <person name="Blom J."/>
            <person name="Smits T.H."/>
            <person name="Duffy B."/>
            <person name="Venter S.N."/>
        </authorList>
    </citation>
    <scope>NUCLEOTIDE SEQUENCE [LARGE SCALE GENOMIC DNA]</scope>
    <source>
        <strain evidence="2 3">LMG 2657</strain>
    </source>
</reference>
<evidence type="ECO:0000313" key="3">
    <source>
        <dbReference type="Proteomes" id="UP000193749"/>
    </source>
</evidence>
<organism evidence="2 3">
    <name type="scientific">Pantoea cypripedii</name>
    <name type="common">Pectobacterium cypripedii</name>
    <name type="synonym">Erwinia cypripedii</name>
    <dbReference type="NCBI Taxonomy" id="55209"/>
    <lineage>
        <taxon>Bacteria</taxon>
        <taxon>Pseudomonadati</taxon>
        <taxon>Pseudomonadota</taxon>
        <taxon>Gammaproteobacteria</taxon>
        <taxon>Enterobacterales</taxon>
        <taxon>Erwiniaceae</taxon>
        <taxon>Pantoea</taxon>
    </lineage>
</organism>
<accession>A0A1X1ELY0</accession>
<sequence length="125" mass="13932">MLGFRLTRLSGSPYYIVMGLIWLITGLLTLFRRPVELYLYALSFVATLIWALWESGLNGWALVPRLDLALLFLVIAVALMPGRKADGTYFDNSTQPAVQDWPTYGGGHGAQRFSTNTGGIYCRLN</sequence>
<dbReference type="Proteomes" id="UP000193749">
    <property type="component" value="Unassembled WGS sequence"/>
</dbReference>
<dbReference type="AlphaFoldDB" id="A0A1X1ELY0"/>
<protein>
    <recommendedName>
        <fullName evidence="4">Glucose dehydrogenase</fullName>
    </recommendedName>
</protein>
<keyword evidence="3" id="KW-1185">Reference proteome</keyword>
<evidence type="ECO:0008006" key="4">
    <source>
        <dbReference type="Google" id="ProtNLM"/>
    </source>
</evidence>
<evidence type="ECO:0000256" key="1">
    <source>
        <dbReference type="SAM" id="Phobius"/>
    </source>
</evidence>
<proteinExistence type="predicted"/>
<feature type="transmembrane region" description="Helical" evidence="1">
    <location>
        <begin position="12"/>
        <end position="30"/>
    </location>
</feature>
<gene>
    <name evidence="2" type="ORF">HA50_25225</name>
</gene>
<name>A0A1X1ELY0_PANCY</name>
<comment type="caution">
    <text evidence="2">The sequence shown here is derived from an EMBL/GenBank/DDBJ whole genome shotgun (WGS) entry which is preliminary data.</text>
</comment>
<feature type="transmembrane region" description="Helical" evidence="1">
    <location>
        <begin position="59"/>
        <end position="80"/>
    </location>
</feature>
<keyword evidence="1" id="KW-1133">Transmembrane helix</keyword>
<dbReference type="EMBL" id="MLJI01000002">
    <property type="protein sequence ID" value="ORM89896.1"/>
    <property type="molecule type" value="Genomic_DNA"/>
</dbReference>
<evidence type="ECO:0000313" key="2">
    <source>
        <dbReference type="EMBL" id="ORM89896.1"/>
    </source>
</evidence>
<keyword evidence="1" id="KW-0472">Membrane</keyword>